<accession>A0ABQ4ZTW9</accession>
<keyword evidence="2" id="KW-1185">Reference proteome</keyword>
<name>A0ABQ4ZTW9_9ASTR</name>
<evidence type="ECO:0000313" key="2">
    <source>
        <dbReference type="Proteomes" id="UP001151760"/>
    </source>
</evidence>
<comment type="caution">
    <text evidence="1">The sequence shown here is derived from an EMBL/GenBank/DDBJ whole genome shotgun (WGS) entry which is preliminary data.</text>
</comment>
<dbReference type="Proteomes" id="UP001151760">
    <property type="component" value="Unassembled WGS sequence"/>
</dbReference>
<dbReference type="EMBL" id="BQNB010011654">
    <property type="protein sequence ID" value="GJS93392.1"/>
    <property type="molecule type" value="Genomic_DNA"/>
</dbReference>
<proteinExistence type="predicted"/>
<reference evidence="1" key="2">
    <citation type="submission" date="2022-01" db="EMBL/GenBank/DDBJ databases">
        <authorList>
            <person name="Yamashiro T."/>
            <person name="Shiraishi A."/>
            <person name="Satake H."/>
            <person name="Nakayama K."/>
        </authorList>
    </citation>
    <scope>NUCLEOTIDE SEQUENCE</scope>
</reference>
<organism evidence="1 2">
    <name type="scientific">Tanacetum coccineum</name>
    <dbReference type="NCBI Taxonomy" id="301880"/>
    <lineage>
        <taxon>Eukaryota</taxon>
        <taxon>Viridiplantae</taxon>
        <taxon>Streptophyta</taxon>
        <taxon>Embryophyta</taxon>
        <taxon>Tracheophyta</taxon>
        <taxon>Spermatophyta</taxon>
        <taxon>Magnoliopsida</taxon>
        <taxon>eudicotyledons</taxon>
        <taxon>Gunneridae</taxon>
        <taxon>Pentapetalae</taxon>
        <taxon>asterids</taxon>
        <taxon>campanulids</taxon>
        <taxon>Asterales</taxon>
        <taxon>Asteraceae</taxon>
        <taxon>Asteroideae</taxon>
        <taxon>Anthemideae</taxon>
        <taxon>Anthemidinae</taxon>
        <taxon>Tanacetum</taxon>
    </lineage>
</organism>
<evidence type="ECO:0000313" key="1">
    <source>
        <dbReference type="EMBL" id="GJS93392.1"/>
    </source>
</evidence>
<reference evidence="1" key="1">
    <citation type="journal article" date="2022" name="Int. J. Mol. Sci.">
        <title>Draft Genome of Tanacetum Coccineum: Genomic Comparison of Closely Related Tanacetum-Family Plants.</title>
        <authorList>
            <person name="Yamashiro T."/>
            <person name="Shiraishi A."/>
            <person name="Nakayama K."/>
            <person name="Satake H."/>
        </authorList>
    </citation>
    <scope>NUCLEOTIDE SEQUENCE</scope>
</reference>
<gene>
    <name evidence="1" type="ORF">Tco_0800360</name>
</gene>
<protein>
    <submittedName>
        <fullName evidence="1">Uncharacterized protein</fullName>
    </submittedName>
</protein>
<sequence length="102" mass="12089">MIVRAMFNRMQDHFTNGTEPVNHGKLHSLKNGILDLSNTTWNYKIACNRLSFLAVGIRIRQHVFHKTYKQLQWKDPNNARGTYPKRMGKPWYITLEWADEQT</sequence>